<organism evidence="1 2">
    <name type="scientific">Neorhizobium phenanthreniclasticum</name>
    <dbReference type="NCBI Taxonomy" id="3157917"/>
    <lineage>
        <taxon>Bacteria</taxon>
        <taxon>Pseudomonadati</taxon>
        <taxon>Pseudomonadota</taxon>
        <taxon>Alphaproteobacteria</taxon>
        <taxon>Hyphomicrobiales</taxon>
        <taxon>Rhizobiaceae</taxon>
        <taxon>Rhizobium/Agrobacterium group</taxon>
        <taxon>Neorhizobium</taxon>
    </lineage>
</organism>
<comment type="caution">
    <text evidence="1">The sequence shown here is derived from an EMBL/GenBank/DDBJ whole genome shotgun (WGS) entry which is preliminary data.</text>
</comment>
<dbReference type="EMBL" id="JBEAAL010000008">
    <property type="protein sequence ID" value="MEQ1406026.1"/>
    <property type="molecule type" value="Genomic_DNA"/>
</dbReference>
<sequence length="279" mass="31413">MQHEHLGRHILQYCATMNQEPSPRKSSNKIFAQQFRYMTCFNLISNYMSWKRGEGKPPTLKALQETVSASPRHVADLIAALRDSNHVTAQRQATDRRSIYLIPSPKLLLEVARSPLSFLKISEGMRPADRSLADLLVGNSDLLALWIARSIEEFKKLDIVFRPFPNVVQFSTRDAGYLILTAVIGSYYSKIHEDEPWQGGLAPENLAGRFGVSRQHVRNLFSEARENGVFAVSSGQLSEISPALVDEFETWSVGQMAHYRLLAEEMRDLAGTETISAHP</sequence>
<reference evidence="1 2" key="1">
    <citation type="submission" date="2024-05" db="EMBL/GenBank/DDBJ databases">
        <title>Neorhizobium sp. Rsf11, a plant growth promoting and heavy metal resistant PAH-degrader.</title>
        <authorList>
            <person name="Golubev S.N."/>
            <person name="Muratova A.Y."/>
            <person name="Markelova M.I."/>
        </authorList>
    </citation>
    <scope>NUCLEOTIDE SEQUENCE [LARGE SCALE GENOMIC DNA]</scope>
    <source>
        <strain evidence="1 2">Rsf11</strain>
    </source>
</reference>
<gene>
    <name evidence="1" type="ORF">ABK249_13865</name>
</gene>
<proteinExistence type="predicted"/>
<dbReference type="RefSeq" id="WP_227704188.1">
    <property type="nucleotide sequence ID" value="NZ_JBEAAL010000008.1"/>
</dbReference>
<protein>
    <submittedName>
        <fullName evidence="1">MarR family transcriptional regulator</fullName>
    </submittedName>
</protein>
<accession>A0ABV0M3M4</accession>
<dbReference type="Proteomes" id="UP001496627">
    <property type="component" value="Unassembled WGS sequence"/>
</dbReference>
<keyword evidence="2" id="KW-1185">Reference proteome</keyword>
<evidence type="ECO:0000313" key="2">
    <source>
        <dbReference type="Proteomes" id="UP001496627"/>
    </source>
</evidence>
<name>A0ABV0M3M4_9HYPH</name>
<evidence type="ECO:0000313" key="1">
    <source>
        <dbReference type="EMBL" id="MEQ1406026.1"/>
    </source>
</evidence>